<evidence type="ECO:0000313" key="5">
    <source>
        <dbReference type="Proteomes" id="UP000249799"/>
    </source>
</evidence>
<dbReference type="SMART" id="SM00567">
    <property type="entry name" value="EZ_HEAT"/>
    <property type="match status" value="8"/>
</dbReference>
<protein>
    <submittedName>
        <fullName evidence="4">Uncharacterized protein</fullName>
    </submittedName>
</protein>
<keyword evidence="2 3" id="KW-0802">TPR repeat</keyword>
<dbReference type="Pfam" id="PF12895">
    <property type="entry name" value="ANAPC3"/>
    <property type="match status" value="1"/>
</dbReference>
<feature type="repeat" description="TPR" evidence="3">
    <location>
        <begin position="421"/>
        <end position="454"/>
    </location>
</feature>
<reference evidence="4 5" key="1">
    <citation type="submission" date="2018-06" db="EMBL/GenBank/DDBJ databases">
        <title>Lujinxingia sediminis gen. nov. sp. nov., a new facultative anaerobic member of the class Deltaproteobacteria, and proposal of Lujinxingaceae fam. nov.</title>
        <authorList>
            <person name="Guo L.-Y."/>
            <person name="Li C.-M."/>
            <person name="Wang S."/>
            <person name="Du Z.-J."/>
        </authorList>
    </citation>
    <scope>NUCLEOTIDE SEQUENCE [LARGE SCALE GENOMIC DNA]</scope>
    <source>
        <strain evidence="4 5">FA350</strain>
    </source>
</reference>
<name>A0A2Z4FLJ3_9DELT</name>
<dbReference type="Pfam" id="PF13646">
    <property type="entry name" value="HEAT_2"/>
    <property type="match status" value="2"/>
</dbReference>
<feature type="repeat" description="TPR" evidence="3">
    <location>
        <begin position="701"/>
        <end position="734"/>
    </location>
</feature>
<feature type="repeat" description="TPR" evidence="3">
    <location>
        <begin position="455"/>
        <end position="488"/>
    </location>
</feature>
<feature type="repeat" description="TPR" evidence="3">
    <location>
        <begin position="489"/>
        <end position="522"/>
    </location>
</feature>
<feature type="repeat" description="TPR" evidence="3">
    <location>
        <begin position="106"/>
        <end position="139"/>
    </location>
</feature>
<feature type="repeat" description="TPR" evidence="3">
    <location>
        <begin position="177"/>
        <end position="210"/>
    </location>
</feature>
<dbReference type="PROSITE" id="PS50293">
    <property type="entry name" value="TPR_REGION"/>
    <property type="match status" value="1"/>
</dbReference>
<evidence type="ECO:0000256" key="2">
    <source>
        <dbReference type="ARBA" id="ARBA00022803"/>
    </source>
</evidence>
<dbReference type="Pfam" id="PF13181">
    <property type="entry name" value="TPR_8"/>
    <property type="match status" value="3"/>
</dbReference>
<dbReference type="SUPFAM" id="SSF48371">
    <property type="entry name" value="ARM repeat"/>
    <property type="match status" value="2"/>
</dbReference>
<proteinExistence type="predicted"/>
<dbReference type="Gene3D" id="1.25.10.10">
    <property type="entry name" value="Leucine-rich Repeat Variant"/>
    <property type="match status" value="2"/>
</dbReference>
<dbReference type="Pfam" id="PF13432">
    <property type="entry name" value="TPR_16"/>
    <property type="match status" value="2"/>
</dbReference>
<sequence length="1376" mass="154163">MNEMPSFRSLLNPIIYRRMGVSLLAYGAFSFAQVPTIPPAHAQDWDVQGGQKRRQEIIDRYKKLLEASPVEGFVFDKIIDYVGRGNGLDALIRDYEKKVEARPERLNYRLILGHLLKTKSDYEGALVHYEKAVELGPKDPNTWMSRGSVLVLLQRQKEATADFEEALSLEKNKAKKQDILRKLADAAFAQHDWERAEKYYDELIKLSPRDEYLRLEYAQVLVKYRRYDKALVQYDELIRLSGRDSKKRANTLRDKGDVLERMGKAEEAVEVYRKAMGLMRPSYWLYTELQHRVIDAYRSMDKLDVLVADFAKKWRSPNYDQSMILAGLYDELGDEDSAFKFYQRATAKKSREVEPRLKIIAILKRRGEDQKVVDAYKSLIRVAGNQQRFQFDLVQLYFRMGEDKKAEQELARIASRFSRNPHVYLELADTYMRFDMIDKAQAAYERLVRMSPRDETYILSLGEFYYRQGQLDKAQETWQKLLKTNLPKSEAYALLGQTYAEHGLVDQGLSYYLKAVDLAPDDLEIRRGLANNYVRARRWEQALEAWHTVMTQATSAEARTEARARIISVHEERGYLVQKMDEWTELFAGKDGDAEAGYFLAEARIHRKEYDEAKQAYERLIELDGVRDERDIEALNSLLRIYNQTGETERSIEVLEELAVLRPTLSRDYYHQISSLALDLYQDDKAIKYALRAVELNPDDAMAQAQLADIYYQMRRFPEAVEAYEKAIDLDPRALRNAMKLADIYMEQREFAKAEALYRNVVKKAEDESLILKSGRIAMQLAEVDGRLGELELEFSPLVFQTRAKPVYRSLMLELYGRMIAPLLMQVRFDGVDEAQRDQAQQAAKRLDTLSRAAQPVLMDALQSDDIAQQTLAIGMLGDLRAGGAAAPLARIATDIHHSLRSLALVQVLNIGDERASSTLIAALSHDDPAMRDTVTWALGYTGGKDAVKALVNVLKNGQNSTQKTLAALSLGRVSGATARAALSEAIKDESFASASTQMRIALAWAVGRSGAAAATASLAKIMENDTEAIAGVAAWSLAQMETDLAFEALLGAYWADSPLQRRYGAIGLLELATEPAPPRERYAADVRETRFLEATRHEFYPDGMIDDLAAQTVAVDGDATRDLLGPHLSAIQAVSTHLLEEGSAAVRRRVLDDLVAMNREHAYGVLAPRDASGRAALDTLMADLTPRVRALVEGANAQLSPELLRPAMQLLGALQEPKTRAVLVDYATHPDPSVRAAALLALGDWGAKNSTANEVIDLLKRGLNDDAFGVRAAAALSLAKSLPGDSAPAAQAAELLVKMLRDDSLLVRQAAAQALVLIGSPEGLSQLGSTMDSLPTAVQISALRALARDGSPAAQKLLAPYQQHRDIRLREAAQQ</sequence>
<keyword evidence="5" id="KW-1185">Reference proteome</keyword>
<keyword evidence="1" id="KW-0677">Repeat</keyword>
<gene>
    <name evidence="4" type="ORF">DN745_11060</name>
</gene>
<dbReference type="InterPro" id="IPR011990">
    <property type="entry name" value="TPR-like_helical_dom_sf"/>
</dbReference>
<dbReference type="SMART" id="SM00028">
    <property type="entry name" value="TPR"/>
    <property type="match status" value="15"/>
</dbReference>
<dbReference type="InterPro" id="IPR016024">
    <property type="entry name" value="ARM-type_fold"/>
</dbReference>
<organism evidence="4 5">
    <name type="scientific">Bradymonas sediminis</name>
    <dbReference type="NCBI Taxonomy" id="1548548"/>
    <lineage>
        <taxon>Bacteria</taxon>
        <taxon>Deltaproteobacteria</taxon>
        <taxon>Bradymonadales</taxon>
        <taxon>Bradymonadaceae</taxon>
        <taxon>Bradymonas</taxon>
    </lineage>
</organism>
<feature type="repeat" description="TPR" evidence="3">
    <location>
        <begin position="667"/>
        <end position="700"/>
    </location>
</feature>
<dbReference type="KEGG" id="bsed:DN745_11060"/>
<dbReference type="InterPro" id="IPR004155">
    <property type="entry name" value="PBS_lyase_HEAT"/>
</dbReference>
<dbReference type="InterPro" id="IPR051012">
    <property type="entry name" value="CellSynth/LPSAsmb/PSIAsmb"/>
</dbReference>
<dbReference type="PANTHER" id="PTHR45586">
    <property type="entry name" value="TPR REPEAT-CONTAINING PROTEIN PA4667"/>
    <property type="match status" value="1"/>
</dbReference>
<evidence type="ECO:0000313" key="4">
    <source>
        <dbReference type="EMBL" id="AWV89849.1"/>
    </source>
</evidence>
<evidence type="ECO:0000256" key="1">
    <source>
        <dbReference type="ARBA" id="ARBA00022737"/>
    </source>
</evidence>
<dbReference type="Proteomes" id="UP000249799">
    <property type="component" value="Chromosome"/>
</dbReference>
<dbReference type="Gene3D" id="1.25.40.10">
    <property type="entry name" value="Tetratricopeptide repeat domain"/>
    <property type="match status" value="3"/>
</dbReference>
<feature type="repeat" description="TPR" evidence="3">
    <location>
        <begin position="140"/>
        <end position="173"/>
    </location>
</feature>
<dbReference type="EMBL" id="CP030032">
    <property type="protein sequence ID" value="AWV89849.1"/>
    <property type="molecule type" value="Genomic_DNA"/>
</dbReference>
<evidence type="ECO:0000256" key="3">
    <source>
        <dbReference type="PROSITE-ProRule" id="PRU00339"/>
    </source>
</evidence>
<feature type="repeat" description="TPR" evidence="3">
    <location>
        <begin position="594"/>
        <end position="627"/>
    </location>
</feature>
<dbReference type="PROSITE" id="PS50005">
    <property type="entry name" value="TPR"/>
    <property type="match status" value="10"/>
</dbReference>
<dbReference type="OrthoDB" id="5477158at2"/>
<dbReference type="PANTHER" id="PTHR45586:SF1">
    <property type="entry name" value="LIPOPOLYSACCHARIDE ASSEMBLY PROTEIN B"/>
    <property type="match status" value="1"/>
</dbReference>
<accession>A0A2Z4FLJ3</accession>
<dbReference type="InterPro" id="IPR019734">
    <property type="entry name" value="TPR_rpt"/>
</dbReference>
<dbReference type="SUPFAM" id="SSF48452">
    <property type="entry name" value="TPR-like"/>
    <property type="match status" value="2"/>
</dbReference>
<dbReference type="InterPro" id="IPR011989">
    <property type="entry name" value="ARM-like"/>
</dbReference>
<feature type="repeat" description="TPR" evidence="3">
    <location>
        <begin position="249"/>
        <end position="282"/>
    </location>
</feature>